<dbReference type="GeneID" id="1472371"/>
<dbReference type="Gene3D" id="3.40.50.720">
    <property type="entry name" value="NAD(P)-binding Rossmann-like Domain"/>
    <property type="match status" value="1"/>
</dbReference>
<evidence type="ECO:0000313" key="6">
    <source>
        <dbReference type="Proteomes" id="UP000002487"/>
    </source>
</evidence>
<protein>
    <submittedName>
        <fullName evidence="5">Cyclohexanol dehydrogenase</fullName>
    </submittedName>
</protein>
<keyword evidence="2" id="KW-0560">Oxidoreductase</keyword>
<organism evidence="5 6">
    <name type="scientific">Methanosarcina acetivorans (strain ATCC 35395 / DSM 2834 / JCM 12185 / C2A)</name>
    <dbReference type="NCBI Taxonomy" id="188937"/>
    <lineage>
        <taxon>Archaea</taxon>
        <taxon>Methanobacteriati</taxon>
        <taxon>Methanobacteriota</taxon>
        <taxon>Stenosarchaea group</taxon>
        <taxon>Methanomicrobia</taxon>
        <taxon>Methanosarcinales</taxon>
        <taxon>Methanosarcinaceae</taxon>
        <taxon>Methanosarcina</taxon>
    </lineage>
</organism>
<dbReference type="InterPro" id="IPR057326">
    <property type="entry name" value="KR_dom"/>
</dbReference>
<dbReference type="SUPFAM" id="SSF51735">
    <property type="entry name" value="NAD(P)-binding Rossmann-fold domains"/>
    <property type="match status" value="1"/>
</dbReference>
<keyword evidence="6" id="KW-1185">Reference proteome</keyword>
<evidence type="ECO:0000259" key="4">
    <source>
        <dbReference type="SMART" id="SM00822"/>
    </source>
</evidence>
<dbReference type="AlphaFoldDB" id="Q8TTF8"/>
<dbReference type="FunFam" id="3.40.50.720:FF:000084">
    <property type="entry name" value="Short-chain dehydrogenase reductase"/>
    <property type="match status" value="1"/>
</dbReference>
<reference evidence="5 6" key="1">
    <citation type="journal article" date="2002" name="Genome Res.">
        <title>The genome of Methanosarcina acetivorans reveals extensive metabolic and physiological diversity.</title>
        <authorList>
            <person name="Galagan J.E."/>
            <person name="Nusbaum C."/>
            <person name="Roy A."/>
            <person name="Endrizzi M.G."/>
            <person name="Macdonald P."/>
            <person name="FitzHugh W."/>
            <person name="Calvo S."/>
            <person name="Engels R."/>
            <person name="Smirnov S."/>
            <person name="Atnoor D."/>
            <person name="Brown A."/>
            <person name="Allen N."/>
            <person name="Naylor J."/>
            <person name="Stange-Thomann N."/>
            <person name="DeArellano K."/>
            <person name="Johnson R."/>
            <person name="Linton L."/>
            <person name="McEwan P."/>
            <person name="McKernan K."/>
            <person name="Talamas J."/>
            <person name="Tirrell A."/>
            <person name="Ye W."/>
            <person name="Zimmer A."/>
            <person name="Barber R.D."/>
            <person name="Cann I."/>
            <person name="Graham D.E."/>
            <person name="Grahame D.A."/>
            <person name="Guss A."/>
            <person name="Hedderich R."/>
            <person name="Ingram-Smith C."/>
            <person name="Kuettner C.H."/>
            <person name="Krzycki J.A."/>
            <person name="Leigh J.A."/>
            <person name="Li W."/>
            <person name="Liu J."/>
            <person name="Mukhopadhyay B."/>
            <person name="Reeve J.N."/>
            <person name="Smith K."/>
            <person name="Springer T.A."/>
            <person name="Umayam L.A."/>
            <person name="White O."/>
            <person name="White R.H."/>
            <person name="de Macario E.C."/>
            <person name="Ferry J.G."/>
            <person name="Jarrell K.F."/>
            <person name="Jing H."/>
            <person name="Macario A.J.L."/>
            <person name="Paulsen I."/>
            <person name="Pritchett M."/>
            <person name="Sowers K.R."/>
            <person name="Swanson R.V."/>
            <person name="Zinder S.H."/>
            <person name="Lander E."/>
            <person name="Metcalf W.W."/>
            <person name="Birren B."/>
        </authorList>
    </citation>
    <scope>NUCLEOTIDE SEQUENCE [LARGE SCALE GENOMIC DNA]</scope>
    <source>
        <strain evidence="6">ATCC 35395 / DSM 2834 / JCM 12185 / C2A</strain>
    </source>
</reference>
<dbReference type="RefSeq" id="WP_011020528.1">
    <property type="nucleotide sequence ID" value="NC_003552.1"/>
</dbReference>
<dbReference type="GO" id="GO:0016491">
    <property type="term" value="F:oxidoreductase activity"/>
    <property type="evidence" value="ECO:0007669"/>
    <property type="project" value="UniProtKB-KW"/>
</dbReference>
<dbReference type="Proteomes" id="UP000002487">
    <property type="component" value="Chromosome"/>
</dbReference>
<evidence type="ECO:0000256" key="1">
    <source>
        <dbReference type="ARBA" id="ARBA00006484"/>
    </source>
</evidence>
<dbReference type="OrthoDB" id="24596at2157"/>
<dbReference type="KEGG" id="mac:MA_0479"/>
<dbReference type="InParanoid" id="Q8TTF8"/>
<comment type="similarity">
    <text evidence="1">Belongs to the short-chain dehydrogenases/reductases (SDR) family.</text>
</comment>
<dbReference type="InterPro" id="IPR020904">
    <property type="entry name" value="Sc_DH/Rdtase_CS"/>
</dbReference>
<feature type="domain" description="Ketoreductase" evidence="4">
    <location>
        <begin position="15"/>
        <end position="206"/>
    </location>
</feature>
<dbReference type="PROSITE" id="PS00061">
    <property type="entry name" value="ADH_SHORT"/>
    <property type="match status" value="1"/>
</dbReference>
<dbReference type="HOGENOM" id="CLU_010194_1_0_2"/>
<dbReference type="PhylomeDB" id="Q8TTF8"/>
<proteinExistence type="inferred from homology"/>
<dbReference type="InterPro" id="IPR002347">
    <property type="entry name" value="SDR_fam"/>
</dbReference>
<dbReference type="PANTHER" id="PTHR24321">
    <property type="entry name" value="DEHYDROGENASES, SHORT CHAIN"/>
    <property type="match status" value="1"/>
</dbReference>
<dbReference type="PRINTS" id="PR00080">
    <property type="entry name" value="SDRFAMILY"/>
</dbReference>
<dbReference type="InterPro" id="IPR036291">
    <property type="entry name" value="NAD(P)-bd_dom_sf"/>
</dbReference>
<dbReference type="PANTHER" id="PTHR24321:SF8">
    <property type="entry name" value="ESTRADIOL 17-BETA-DEHYDROGENASE 8-RELATED"/>
    <property type="match status" value="1"/>
</dbReference>
<dbReference type="EMBL" id="AE010299">
    <property type="protein sequence ID" value="AAM03923.1"/>
    <property type="molecule type" value="Genomic_DNA"/>
</dbReference>
<dbReference type="PRINTS" id="PR00081">
    <property type="entry name" value="GDHRDH"/>
</dbReference>
<dbReference type="EnsemblBacteria" id="AAM03923">
    <property type="protein sequence ID" value="AAM03923"/>
    <property type="gene ID" value="MA_0479"/>
</dbReference>
<sequence>MSQAFKIIENEFEGKVAIVTGAGTGNGESIAERLYAGGASVALVSRHIAPLDDICNRIDSSGKRTFPIEVDVRDPHSVQIAVSSIIERFGKIDIAVNNAGITGPANTPLQDLDIEIWRDVIETDLTGVFYCMKYEIPAMLKNGSGAIVNMSSANGLVGLAGMAAYTTAKHGVIGLTRSAALELAESNIRVCAVAPGYVATPRIIDSGKEAMDYMAAAHPMKRLATREEVADLVAYLLSERAAFITGSVHCIDGGYTAE</sequence>
<dbReference type="SMART" id="SM00822">
    <property type="entry name" value="PKS_KR"/>
    <property type="match status" value="1"/>
</dbReference>
<evidence type="ECO:0000313" key="5">
    <source>
        <dbReference type="EMBL" id="AAM03923.1"/>
    </source>
</evidence>
<evidence type="ECO:0000256" key="3">
    <source>
        <dbReference type="ARBA" id="ARBA00023027"/>
    </source>
</evidence>
<dbReference type="STRING" id="188937.MA_0479"/>
<name>Q8TTF8_METAC</name>
<evidence type="ECO:0000256" key="2">
    <source>
        <dbReference type="ARBA" id="ARBA00023002"/>
    </source>
</evidence>
<keyword evidence="3" id="KW-0520">NAD</keyword>
<gene>
    <name evidence="5" type="ordered locus">MA_0479</name>
</gene>
<dbReference type="Pfam" id="PF13561">
    <property type="entry name" value="adh_short_C2"/>
    <property type="match status" value="1"/>
</dbReference>
<accession>Q8TTF8</accession>